<dbReference type="Proteomes" id="UP000256970">
    <property type="component" value="Unassembled WGS sequence"/>
</dbReference>
<evidence type="ECO:0000256" key="4">
    <source>
        <dbReference type="ARBA" id="ARBA00022723"/>
    </source>
</evidence>
<evidence type="ECO:0000256" key="6">
    <source>
        <dbReference type="ARBA" id="ARBA00022842"/>
    </source>
</evidence>
<evidence type="ECO:0000256" key="3">
    <source>
        <dbReference type="ARBA" id="ARBA00012146"/>
    </source>
</evidence>
<keyword evidence="4" id="KW-0479">Metal-binding</keyword>
<dbReference type="Pfam" id="PF00719">
    <property type="entry name" value="Pyrophosphatase"/>
    <property type="match status" value="1"/>
</dbReference>
<proteinExistence type="inferred from homology"/>
<evidence type="ECO:0000256" key="1">
    <source>
        <dbReference type="ARBA" id="ARBA00001946"/>
    </source>
</evidence>
<keyword evidence="5" id="KW-0378">Hydrolase</keyword>
<evidence type="ECO:0000256" key="2">
    <source>
        <dbReference type="ARBA" id="ARBA00006220"/>
    </source>
</evidence>
<reference evidence="10 11" key="1">
    <citation type="submission" date="2016-10" db="EMBL/GenBank/DDBJ databases">
        <authorList>
            <person name="Cai Z."/>
        </authorList>
    </citation>
    <scope>NUCLEOTIDE SEQUENCE [LARGE SCALE GENOMIC DNA]</scope>
</reference>
<evidence type="ECO:0000313" key="10">
    <source>
        <dbReference type="EMBL" id="SZX60959.1"/>
    </source>
</evidence>
<dbReference type="InterPro" id="IPR008162">
    <property type="entry name" value="Pyrophosphatase"/>
</dbReference>
<dbReference type="EMBL" id="FNXT01000116">
    <property type="protein sequence ID" value="SZX60959.1"/>
    <property type="molecule type" value="Genomic_DNA"/>
</dbReference>
<evidence type="ECO:0000256" key="7">
    <source>
        <dbReference type="ARBA" id="ARBA00047820"/>
    </source>
</evidence>
<dbReference type="PROSITE" id="PS00387">
    <property type="entry name" value="PPASE"/>
    <property type="match status" value="1"/>
</dbReference>
<sequence>MTPSTTSMSGMALLLLAALVAPTSAVRHMLQQSPSPAANAPSPAAAGSSTPTLAPSPLSQPYSAQAFAGNGNFSFLQGYTTNITGKPGTLDYSLQLVNASTGSNMSAWHDVPLDLTVAADGSVTFNTLVEIPTGEQAKYETMSSKRGNPIKQDELDIKDANGNVTGQAPRYYKYGPSRGNYGGLPQTWSNSNISDAVTGFPGDNDPLDVLDISSTRAPIGGVYRVKLLGALGMIDSNESDWKVIVINAADPLAATYNDISNVPQERLTSILEFYANYKQAEKKPATCFWPVAAPNVTATSGTAAAAAAAASNATSGNATQAAPACSLSSAAVGKPADYYHDRDATLQVIRRHQQDYEWLLAGNCGSKACKDLWWPAKKSE</sequence>
<evidence type="ECO:0000313" key="11">
    <source>
        <dbReference type="Proteomes" id="UP000256970"/>
    </source>
</evidence>
<keyword evidence="11" id="KW-1185">Reference proteome</keyword>
<comment type="cofactor">
    <cofactor evidence="1">
        <name>Mg(2+)</name>
        <dbReference type="ChEBI" id="CHEBI:18420"/>
    </cofactor>
</comment>
<dbReference type="GO" id="GO:0005737">
    <property type="term" value="C:cytoplasm"/>
    <property type="evidence" value="ECO:0007669"/>
    <property type="project" value="InterPro"/>
</dbReference>
<comment type="similarity">
    <text evidence="2">Belongs to the PPase family.</text>
</comment>
<feature type="compositionally biased region" description="Low complexity" evidence="8">
    <location>
        <begin position="33"/>
        <end position="58"/>
    </location>
</feature>
<keyword evidence="9" id="KW-0732">Signal</keyword>
<feature type="signal peptide" evidence="9">
    <location>
        <begin position="1"/>
        <end position="25"/>
    </location>
</feature>
<name>A0A383V886_TETOB</name>
<dbReference type="AlphaFoldDB" id="A0A383V886"/>
<dbReference type="InterPro" id="IPR036649">
    <property type="entry name" value="Pyrophosphatase_sf"/>
</dbReference>
<feature type="chain" id="PRO_5016806104" description="inorganic diphosphatase" evidence="9">
    <location>
        <begin position="26"/>
        <end position="380"/>
    </location>
</feature>
<feature type="region of interest" description="Disordered" evidence="8">
    <location>
        <begin position="30"/>
        <end position="58"/>
    </location>
</feature>
<evidence type="ECO:0000256" key="8">
    <source>
        <dbReference type="SAM" id="MobiDB-lite"/>
    </source>
</evidence>
<dbReference type="GO" id="GO:0000287">
    <property type="term" value="F:magnesium ion binding"/>
    <property type="evidence" value="ECO:0007669"/>
    <property type="project" value="InterPro"/>
</dbReference>
<dbReference type="STRING" id="3088.A0A383V886"/>
<dbReference type="PANTHER" id="PTHR10286">
    <property type="entry name" value="INORGANIC PYROPHOSPHATASE"/>
    <property type="match status" value="1"/>
</dbReference>
<dbReference type="GO" id="GO:0004427">
    <property type="term" value="F:inorganic diphosphate phosphatase activity"/>
    <property type="evidence" value="ECO:0007669"/>
    <property type="project" value="UniProtKB-EC"/>
</dbReference>
<protein>
    <recommendedName>
        <fullName evidence="3">inorganic diphosphatase</fullName>
        <ecNumber evidence="3">3.6.1.1</ecNumber>
    </recommendedName>
</protein>
<keyword evidence="6" id="KW-0460">Magnesium</keyword>
<dbReference type="GO" id="GO:0006796">
    <property type="term" value="P:phosphate-containing compound metabolic process"/>
    <property type="evidence" value="ECO:0007669"/>
    <property type="project" value="InterPro"/>
</dbReference>
<accession>A0A383V886</accession>
<dbReference type="Gene3D" id="3.90.80.10">
    <property type="entry name" value="Inorganic pyrophosphatase"/>
    <property type="match status" value="1"/>
</dbReference>
<evidence type="ECO:0000256" key="9">
    <source>
        <dbReference type="SAM" id="SignalP"/>
    </source>
</evidence>
<dbReference type="EC" id="3.6.1.1" evidence="3"/>
<gene>
    <name evidence="10" type="ORF">BQ4739_LOCUS1498</name>
</gene>
<comment type="catalytic activity">
    <reaction evidence="7">
        <text>diphosphate + H2O = 2 phosphate + H(+)</text>
        <dbReference type="Rhea" id="RHEA:24576"/>
        <dbReference type="ChEBI" id="CHEBI:15377"/>
        <dbReference type="ChEBI" id="CHEBI:15378"/>
        <dbReference type="ChEBI" id="CHEBI:33019"/>
        <dbReference type="ChEBI" id="CHEBI:43474"/>
        <dbReference type="EC" id="3.6.1.1"/>
    </reaction>
</comment>
<dbReference type="SUPFAM" id="SSF50324">
    <property type="entry name" value="Inorganic pyrophosphatase"/>
    <property type="match status" value="1"/>
</dbReference>
<evidence type="ECO:0000256" key="5">
    <source>
        <dbReference type="ARBA" id="ARBA00022801"/>
    </source>
</evidence>
<organism evidence="10 11">
    <name type="scientific">Tetradesmus obliquus</name>
    <name type="common">Green alga</name>
    <name type="synonym">Acutodesmus obliquus</name>
    <dbReference type="NCBI Taxonomy" id="3088"/>
    <lineage>
        <taxon>Eukaryota</taxon>
        <taxon>Viridiplantae</taxon>
        <taxon>Chlorophyta</taxon>
        <taxon>core chlorophytes</taxon>
        <taxon>Chlorophyceae</taxon>
        <taxon>CS clade</taxon>
        <taxon>Sphaeropleales</taxon>
        <taxon>Scenedesmaceae</taxon>
        <taxon>Tetradesmus</taxon>
    </lineage>
</organism>